<evidence type="ECO:0000259" key="1">
    <source>
        <dbReference type="Pfam" id="PF18029"/>
    </source>
</evidence>
<protein>
    <submittedName>
        <fullName evidence="2">VOC family protein</fullName>
    </submittedName>
</protein>
<dbReference type="PANTHER" id="PTHR35908">
    <property type="entry name" value="HYPOTHETICAL FUSION PROTEIN"/>
    <property type="match status" value="1"/>
</dbReference>
<accession>A0A7K1FP98</accession>
<comment type="caution">
    <text evidence="2">The sequence shown here is derived from an EMBL/GenBank/DDBJ whole genome shotgun (WGS) entry which is preliminary data.</text>
</comment>
<dbReference type="Gene3D" id="3.10.180.10">
    <property type="entry name" value="2,3-Dihydroxybiphenyl 1,2-Dioxygenase, domain 1"/>
    <property type="match status" value="1"/>
</dbReference>
<reference evidence="2 3" key="1">
    <citation type="submission" date="2019-11" db="EMBL/GenBank/DDBJ databases">
        <authorList>
            <person name="Jiang L.-Q."/>
        </authorList>
    </citation>
    <scope>NUCLEOTIDE SEQUENCE [LARGE SCALE GENOMIC DNA]</scope>
    <source>
        <strain evidence="2 3">YIM 132087</strain>
    </source>
</reference>
<dbReference type="Proteomes" id="UP000460221">
    <property type="component" value="Unassembled WGS sequence"/>
</dbReference>
<dbReference type="EMBL" id="WLYK01000008">
    <property type="protein sequence ID" value="MTD15910.1"/>
    <property type="molecule type" value="Genomic_DNA"/>
</dbReference>
<dbReference type="AlphaFoldDB" id="A0A7K1FP98"/>
<proteinExistence type="predicted"/>
<dbReference type="InterPro" id="IPR029068">
    <property type="entry name" value="Glyas_Bleomycin-R_OHBP_Dase"/>
</dbReference>
<sequence>MGMTIEQWSIDANDPVVVARWWAEVMRWQFVEPSAEDLADPLGPEEVWIHTPGDDTEGWLFVRVPEAKSIKNRIHVDLRPDDQDAEVERAIGMGATRVDVGQGDVSWVVLADPFGNEFCILSSRKA</sequence>
<dbReference type="RefSeq" id="WP_154769913.1">
    <property type="nucleotide sequence ID" value="NZ_WLYK01000008.1"/>
</dbReference>
<dbReference type="Pfam" id="PF18029">
    <property type="entry name" value="Glyoxalase_6"/>
    <property type="match status" value="1"/>
</dbReference>
<dbReference type="SUPFAM" id="SSF54593">
    <property type="entry name" value="Glyoxalase/Bleomycin resistance protein/Dihydroxybiphenyl dioxygenase"/>
    <property type="match status" value="1"/>
</dbReference>
<evidence type="ECO:0000313" key="3">
    <source>
        <dbReference type="Proteomes" id="UP000460221"/>
    </source>
</evidence>
<name>A0A7K1FP98_9ACTN</name>
<keyword evidence="3" id="KW-1185">Reference proteome</keyword>
<evidence type="ECO:0000313" key="2">
    <source>
        <dbReference type="EMBL" id="MTD15910.1"/>
    </source>
</evidence>
<feature type="domain" description="Glyoxalase-like" evidence="1">
    <location>
        <begin position="9"/>
        <end position="121"/>
    </location>
</feature>
<dbReference type="PANTHER" id="PTHR35908:SF1">
    <property type="entry name" value="CONSERVED PROTEIN"/>
    <property type="match status" value="1"/>
</dbReference>
<gene>
    <name evidence="2" type="ORF">GIS00_18405</name>
</gene>
<dbReference type="InterPro" id="IPR041581">
    <property type="entry name" value="Glyoxalase_6"/>
</dbReference>
<organism evidence="2 3">
    <name type="scientific">Nakamurella alba</name>
    <dbReference type="NCBI Taxonomy" id="2665158"/>
    <lineage>
        <taxon>Bacteria</taxon>
        <taxon>Bacillati</taxon>
        <taxon>Actinomycetota</taxon>
        <taxon>Actinomycetes</taxon>
        <taxon>Nakamurellales</taxon>
        <taxon>Nakamurellaceae</taxon>
        <taxon>Nakamurella</taxon>
    </lineage>
</organism>